<name>A0A3D3RCY3_9PLAN</name>
<protein>
    <recommendedName>
        <fullName evidence="9">Endonuclease/exonuclease/phosphatase domain-containing protein</fullName>
    </recommendedName>
</protein>
<dbReference type="Pfam" id="PF03372">
    <property type="entry name" value="Exo_endo_phos"/>
    <property type="match status" value="1"/>
</dbReference>
<accession>A0A3D3RCY3</accession>
<evidence type="ECO:0000256" key="6">
    <source>
        <dbReference type="ARBA" id="ARBA00022801"/>
    </source>
</evidence>
<keyword evidence="5" id="KW-0227">DNA damage</keyword>
<evidence type="ECO:0000313" key="11">
    <source>
        <dbReference type="Proteomes" id="UP000263642"/>
    </source>
</evidence>
<organism evidence="10 11">
    <name type="scientific">Gimesia maris</name>
    <dbReference type="NCBI Taxonomy" id="122"/>
    <lineage>
        <taxon>Bacteria</taxon>
        <taxon>Pseudomonadati</taxon>
        <taxon>Planctomycetota</taxon>
        <taxon>Planctomycetia</taxon>
        <taxon>Planctomycetales</taxon>
        <taxon>Planctomycetaceae</taxon>
        <taxon>Gimesia</taxon>
    </lineage>
</organism>
<evidence type="ECO:0000256" key="1">
    <source>
        <dbReference type="ARBA" id="ARBA00001936"/>
    </source>
</evidence>
<dbReference type="InterPro" id="IPR051547">
    <property type="entry name" value="TDP2-like"/>
</dbReference>
<keyword evidence="6" id="KW-0378">Hydrolase</keyword>
<dbReference type="GO" id="GO:0006281">
    <property type="term" value="P:DNA repair"/>
    <property type="evidence" value="ECO:0007669"/>
    <property type="project" value="UniProtKB-KW"/>
</dbReference>
<keyword evidence="3" id="KW-0540">Nuclease</keyword>
<dbReference type="Proteomes" id="UP000263642">
    <property type="component" value="Unassembled WGS sequence"/>
</dbReference>
<keyword evidence="7" id="KW-0460">Magnesium</keyword>
<dbReference type="PROSITE" id="PS51257">
    <property type="entry name" value="PROKAR_LIPOPROTEIN"/>
    <property type="match status" value="1"/>
</dbReference>
<gene>
    <name evidence="10" type="ORF">DIT97_28195</name>
</gene>
<evidence type="ECO:0000256" key="7">
    <source>
        <dbReference type="ARBA" id="ARBA00022842"/>
    </source>
</evidence>
<evidence type="ECO:0000259" key="9">
    <source>
        <dbReference type="Pfam" id="PF03372"/>
    </source>
</evidence>
<evidence type="ECO:0000256" key="3">
    <source>
        <dbReference type="ARBA" id="ARBA00022722"/>
    </source>
</evidence>
<dbReference type="GO" id="GO:0004518">
    <property type="term" value="F:nuclease activity"/>
    <property type="evidence" value="ECO:0007669"/>
    <property type="project" value="UniProtKB-KW"/>
</dbReference>
<sequence length="326" mass="36761">MKALNMQRLSSLQLTRCSVLIVISVACQVSSGQEPTSPETLDRPLRVLTANIWNYAEPYELRMKLLREQITALQPDVIGFQEAGWKPEEEHQVKQLLRGMNYFIEHESDGSDTKERRLLDVAVASRWPLKRKAFHSLPGSGKALAVEIAAPQPIGRLLFVSTFGTARWQFDRELQRERDAVALDRFVREISDPNGFPPIIAGDFDATPDSAGIRYLTGLQSLDGHSTHYYDAWKAAGNRGAGPTWTTQNHYAKKTTEQFWHLSDHHRRIDYIFLGSPHHFRGYARVVSTRVVLNQPVGKDWPSDHFGVMAEIATTPKGSEATGIDK</sequence>
<dbReference type="EMBL" id="DQAY01000169">
    <property type="protein sequence ID" value="HCO26704.1"/>
    <property type="molecule type" value="Genomic_DNA"/>
</dbReference>
<dbReference type="GO" id="GO:0046872">
    <property type="term" value="F:metal ion binding"/>
    <property type="evidence" value="ECO:0007669"/>
    <property type="project" value="UniProtKB-KW"/>
</dbReference>
<keyword evidence="4" id="KW-0479">Metal-binding</keyword>
<comment type="caution">
    <text evidence="10">The sequence shown here is derived from an EMBL/GenBank/DDBJ whole genome shotgun (WGS) entry which is preliminary data.</text>
</comment>
<evidence type="ECO:0000256" key="8">
    <source>
        <dbReference type="ARBA" id="ARBA00023204"/>
    </source>
</evidence>
<dbReference type="InterPro" id="IPR036691">
    <property type="entry name" value="Endo/exonu/phosph_ase_sf"/>
</dbReference>
<dbReference type="AlphaFoldDB" id="A0A3D3RCY3"/>
<evidence type="ECO:0000313" key="10">
    <source>
        <dbReference type="EMBL" id="HCO26704.1"/>
    </source>
</evidence>
<reference evidence="10 11" key="1">
    <citation type="journal article" date="2018" name="Nat. Biotechnol.">
        <title>A standardized bacterial taxonomy based on genome phylogeny substantially revises the tree of life.</title>
        <authorList>
            <person name="Parks D.H."/>
            <person name="Chuvochina M."/>
            <person name="Waite D.W."/>
            <person name="Rinke C."/>
            <person name="Skarshewski A."/>
            <person name="Chaumeil P.A."/>
            <person name="Hugenholtz P."/>
        </authorList>
    </citation>
    <scope>NUCLEOTIDE SEQUENCE [LARGE SCALE GENOMIC DNA]</scope>
    <source>
        <strain evidence="10">UBA9375</strain>
    </source>
</reference>
<comment type="cofactor">
    <cofactor evidence="2">
        <name>Mg(2+)</name>
        <dbReference type="ChEBI" id="CHEBI:18420"/>
    </cofactor>
</comment>
<comment type="cofactor">
    <cofactor evidence="1">
        <name>Mn(2+)</name>
        <dbReference type="ChEBI" id="CHEBI:29035"/>
    </cofactor>
</comment>
<dbReference type="InterPro" id="IPR005135">
    <property type="entry name" value="Endo/exonuclease/phosphatase"/>
</dbReference>
<dbReference type="PANTHER" id="PTHR15822:SF4">
    <property type="entry name" value="TYROSYL-DNA PHOSPHODIESTERASE 2"/>
    <property type="match status" value="1"/>
</dbReference>
<evidence type="ECO:0000256" key="2">
    <source>
        <dbReference type="ARBA" id="ARBA00001946"/>
    </source>
</evidence>
<proteinExistence type="predicted"/>
<dbReference type="PANTHER" id="PTHR15822">
    <property type="entry name" value="TRAF AND TNF RECEPTOR-ASSOCIATED PROTEIN"/>
    <property type="match status" value="1"/>
</dbReference>
<dbReference type="Gene3D" id="3.60.10.10">
    <property type="entry name" value="Endonuclease/exonuclease/phosphatase"/>
    <property type="match status" value="1"/>
</dbReference>
<dbReference type="GO" id="GO:0016787">
    <property type="term" value="F:hydrolase activity"/>
    <property type="evidence" value="ECO:0007669"/>
    <property type="project" value="UniProtKB-KW"/>
</dbReference>
<keyword evidence="8" id="KW-0234">DNA repair</keyword>
<dbReference type="SUPFAM" id="SSF56219">
    <property type="entry name" value="DNase I-like"/>
    <property type="match status" value="1"/>
</dbReference>
<evidence type="ECO:0000256" key="4">
    <source>
        <dbReference type="ARBA" id="ARBA00022723"/>
    </source>
</evidence>
<evidence type="ECO:0000256" key="5">
    <source>
        <dbReference type="ARBA" id="ARBA00022763"/>
    </source>
</evidence>
<feature type="domain" description="Endonuclease/exonuclease/phosphatase" evidence="9">
    <location>
        <begin position="48"/>
        <end position="305"/>
    </location>
</feature>